<dbReference type="SUPFAM" id="SSF52540">
    <property type="entry name" value="P-loop containing nucleoside triphosphate hydrolases"/>
    <property type="match status" value="2"/>
</dbReference>
<feature type="region of interest" description="Disordered" evidence="5">
    <location>
        <begin position="233"/>
        <end position="254"/>
    </location>
</feature>
<evidence type="ECO:0000256" key="3">
    <source>
        <dbReference type="ARBA" id="ARBA00022806"/>
    </source>
</evidence>
<sequence>MPLLRAREWRLKYTPDHGDLVRGLYVPLLECAVRYDRLTGYFSASALALAARGVEGLVQNDGRMRMVVGCTLAPEEATAIQQGAKLRDQVEAHLAALPLMPTDTGMAQALELLAWLVAQGRLEVKVAVPCDAHRRPVAADGLFHEKAGLVEDNDGKIVAFNGSLNETAAGWTKNWESVNVFTSWRDPERVREEAENFGRLWADKAKHVITLDVPAAAQADLMRFLPPTDLPARLKKAPPPEPVAPEPEPAAPPSPVIDLRSAVWSFIRRAPTLPGGGVRVAEATSAITPWPHQIRAFHRLYDQWPPKLLIADEVGLGKTIQAGLLLRQAWLAGRARRILILAPKAVCRQWQIELREKFNLNWPIYDGQKLNWYPSPAMRGRHEKPVSRAEWHKEEVVIASSHLLRRTDRSKEALEAAEPWDLVVLDEAHHARRRGAGSAQEGGPNALLRLMRGLKERTQGLVLLTATPMQVHAVEVYDLLSLLGLPPEWHQSAFLRFFDDVQQDSPSHEAFDRMAAMFRAVEAAYGPVGAEAVQRLGVQSPLRAKKILAALRDPASIPRRMLEASDRKAALRLMRLNTPINRLVSRHTRELLRAYYKAGKLKTRIADRRVEDRFIDLSPEERAIYDAVEDYIANTYNQTVNSDVSAQKRSAIGFVMTIYRRRLASSFLALRQTLEGHLQAIGKPTPADLLAGLTEGAEDDEGEEPDEDEAAKLAQEALAMEERSEIEKLIGMIRHLPAADTKCEKLRQELADLRADGHRQAMVFTQFTDTMDFLRTELGRDSGLRIMCFSGRGGEIANSDGTWRVISRDDVKRRFREGAADVLLCTDAAAEGLNFQFCGALINYDMPWNPMRVEQRIGRIDRLGQQYPDIRIVNLHYADTVETDVYVALRHRIGLFEQVVGGLQPILARMPSLISGRVLTGQSRDEAARQEAVREIEAEASRAQQRGGFDIDKVTDADLTEPPRPAPALTMDDLERVIASPALLPPGIEVVPMRVREWGFLQPGMAERVRVSTDATYYEQNSDSVEFWSPGNPTFPVPAVTGDVLLISRLFEVLSREVE</sequence>
<dbReference type="Proteomes" id="UP001243009">
    <property type="component" value="Unassembled WGS sequence"/>
</dbReference>
<dbReference type="RefSeq" id="WP_305108346.1">
    <property type="nucleotide sequence ID" value="NZ_JAUTWS010000094.1"/>
</dbReference>
<dbReference type="CDD" id="cd18793">
    <property type="entry name" value="SF2_C_SNF"/>
    <property type="match status" value="1"/>
</dbReference>
<dbReference type="Gene3D" id="3.40.50.10810">
    <property type="entry name" value="Tandem AAA-ATPase domain"/>
    <property type="match status" value="1"/>
</dbReference>
<dbReference type="InterPro" id="IPR057342">
    <property type="entry name" value="DEXDc_RapA"/>
</dbReference>
<feature type="domain" description="Helicase ATP-binding" evidence="6">
    <location>
        <begin position="299"/>
        <end position="486"/>
    </location>
</feature>
<dbReference type="InterPro" id="IPR014001">
    <property type="entry name" value="Helicase_ATP-bd"/>
</dbReference>
<dbReference type="EMBL" id="JAUTWS010000094">
    <property type="protein sequence ID" value="MDO9713490.1"/>
    <property type="molecule type" value="Genomic_DNA"/>
</dbReference>
<dbReference type="Gene3D" id="3.40.50.300">
    <property type="entry name" value="P-loop containing nucleotide triphosphate hydrolases"/>
    <property type="match status" value="1"/>
</dbReference>
<dbReference type="CDD" id="cd09179">
    <property type="entry name" value="PLDc_N_DEXD_a"/>
    <property type="match status" value="1"/>
</dbReference>
<dbReference type="Pfam" id="PF00271">
    <property type="entry name" value="Helicase_C"/>
    <property type="match status" value="1"/>
</dbReference>
<dbReference type="PROSITE" id="PS51192">
    <property type="entry name" value="HELICASE_ATP_BIND_1"/>
    <property type="match status" value="1"/>
</dbReference>
<dbReference type="InterPro" id="IPR027417">
    <property type="entry name" value="P-loop_NTPase"/>
</dbReference>
<dbReference type="PROSITE" id="PS51194">
    <property type="entry name" value="HELICASE_CTER"/>
    <property type="match status" value="1"/>
</dbReference>
<protein>
    <submittedName>
        <fullName evidence="8">SNF2-related protein</fullName>
    </submittedName>
</protein>
<evidence type="ECO:0000313" key="8">
    <source>
        <dbReference type="EMBL" id="MDO9713490.1"/>
    </source>
</evidence>
<keyword evidence="1" id="KW-0547">Nucleotide-binding</keyword>
<proteinExistence type="predicted"/>
<organism evidence="8 9">
    <name type="scientific">Paracraurococcus lichenis</name>
    <dbReference type="NCBI Taxonomy" id="3064888"/>
    <lineage>
        <taxon>Bacteria</taxon>
        <taxon>Pseudomonadati</taxon>
        <taxon>Pseudomonadota</taxon>
        <taxon>Alphaproteobacteria</taxon>
        <taxon>Acetobacterales</taxon>
        <taxon>Roseomonadaceae</taxon>
        <taxon>Paracraurococcus</taxon>
    </lineage>
</organism>
<evidence type="ECO:0000259" key="7">
    <source>
        <dbReference type="PROSITE" id="PS51194"/>
    </source>
</evidence>
<dbReference type="CDD" id="cd18011">
    <property type="entry name" value="DEXDc_RapA"/>
    <property type="match status" value="1"/>
</dbReference>
<dbReference type="InterPro" id="IPR001650">
    <property type="entry name" value="Helicase_C-like"/>
</dbReference>
<evidence type="ECO:0000259" key="6">
    <source>
        <dbReference type="PROSITE" id="PS51192"/>
    </source>
</evidence>
<name>A0ABT9EC71_9PROT</name>
<feature type="domain" description="Helicase C-terminal" evidence="7">
    <location>
        <begin position="745"/>
        <end position="914"/>
    </location>
</feature>
<keyword evidence="2" id="KW-0378">Hydrolase</keyword>
<dbReference type="Gene3D" id="3.30.870.10">
    <property type="entry name" value="Endonuclease Chain A"/>
    <property type="match status" value="1"/>
</dbReference>
<evidence type="ECO:0000313" key="9">
    <source>
        <dbReference type="Proteomes" id="UP001243009"/>
    </source>
</evidence>
<dbReference type="InterPro" id="IPR049730">
    <property type="entry name" value="SNF2/RAD54-like_C"/>
</dbReference>
<keyword evidence="3" id="KW-0347">Helicase</keyword>
<dbReference type="InterPro" id="IPR038718">
    <property type="entry name" value="SNF2-like_sf"/>
</dbReference>
<comment type="caution">
    <text evidence="8">The sequence shown here is derived from an EMBL/GenBank/DDBJ whole genome shotgun (WGS) entry which is preliminary data.</text>
</comment>
<dbReference type="PANTHER" id="PTHR10799">
    <property type="entry name" value="SNF2/RAD54 HELICASE FAMILY"/>
    <property type="match status" value="1"/>
</dbReference>
<evidence type="ECO:0000256" key="4">
    <source>
        <dbReference type="ARBA" id="ARBA00022840"/>
    </source>
</evidence>
<accession>A0ABT9EC71</accession>
<evidence type="ECO:0000256" key="2">
    <source>
        <dbReference type="ARBA" id="ARBA00022801"/>
    </source>
</evidence>
<keyword evidence="9" id="KW-1185">Reference proteome</keyword>
<evidence type="ECO:0000256" key="1">
    <source>
        <dbReference type="ARBA" id="ARBA00022741"/>
    </source>
</evidence>
<dbReference type="SMART" id="SM00490">
    <property type="entry name" value="HELICc"/>
    <property type="match status" value="1"/>
</dbReference>
<evidence type="ECO:0000256" key="5">
    <source>
        <dbReference type="SAM" id="MobiDB-lite"/>
    </source>
</evidence>
<reference evidence="8 9" key="1">
    <citation type="submission" date="2023-08" db="EMBL/GenBank/DDBJ databases">
        <title>The draft genome sequence of Paracraurococcus sp. LOR1-02.</title>
        <authorList>
            <person name="Kingkaew E."/>
            <person name="Tanasupawat S."/>
        </authorList>
    </citation>
    <scope>NUCLEOTIDE SEQUENCE [LARGE SCALE GENOMIC DNA]</scope>
    <source>
        <strain evidence="8 9">LOR1-02</strain>
    </source>
</reference>
<feature type="compositionally biased region" description="Pro residues" evidence="5">
    <location>
        <begin position="237"/>
        <end position="254"/>
    </location>
</feature>
<dbReference type="Pfam" id="PF00176">
    <property type="entry name" value="SNF2-rel_dom"/>
    <property type="match status" value="1"/>
</dbReference>
<gene>
    <name evidence="8" type="ORF">Q7A36_34515</name>
</gene>
<dbReference type="SMART" id="SM00487">
    <property type="entry name" value="DEXDc"/>
    <property type="match status" value="1"/>
</dbReference>
<dbReference type="InterPro" id="IPR000330">
    <property type="entry name" value="SNF2_N"/>
</dbReference>
<keyword evidence="4" id="KW-0067">ATP-binding</keyword>